<feature type="region of interest" description="Disordered" evidence="3">
    <location>
        <begin position="50"/>
        <end position="89"/>
    </location>
</feature>
<proteinExistence type="inferred from homology"/>
<evidence type="ECO:0000256" key="2">
    <source>
        <dbReference type="SAM" id="Coils"/>
    </source>
</evidence>
<dbReference type="GO" id="GO:0003887">
    <property type="term" value="F:DNA-directed DNA polymerase activity"/>
    <property type="evidence" value="ECO:0007669"/>
    <property type="project" value="InterPro"/>
</dbReference>
<keyword evidence="2" id="KW-0175">Coiled coil</keyword>
<organism evidence="4 5">
    <name type="scientific">Helicobacter heilmannii</name>
    <dbReference type="NCBI Taxonomy" id="35817"/>
    <lineage>
        <taxon>Bacteria</taxon>
        <taxon>Pseudomonadati</taxon>
        <taxon>Campylobacterota</taxon>
        <taxon>Epsilonproteobacteria</taxon>
        <taxon>Campylobacterales</taxon>
        <taxon>Helicobacteraceae</taxon>
        <taxon>Helicobacter</taxon>
    </lineage>
</organism>
<dbReference type="InterPro" id="IPR000525">
    <property type="entry name" value="Initiator_Rep_WH1"/>
</dbReference>
<dbReference type="AlphaFoldDB" id="A0A0K2Y927"/>
<dbReference type="Proteomes" id="UP000046090">
    <property type="component" value="Unassembled WGS sequence"/>
</dbReference>
<dbReference type="Gene3D" id="1.10.10.10">
    <property type="entry name" value="Winged helix-like DNA-binding domain superfamily/Winged helix DNA-binding domain"/>
    <property type="match status" value="1"/>
</dbReference>
<reference evidence="5" key="1">
    <citation type="submission" date="2014-12" db="EMBL/GenBank/DDBJ databases">
        <authorList>
            <person name="Smet A."/>
        </authorList>
    </citation>
    <scope>NUCLEOTIDE SEQUENCE [LARGE SCALE GENOMIC DNA]</scope>
</reference>
<dbReference type="SUPFAM" id="SSF46785">
    <property type="entry name" value="Winged helix' DNA-binding domain"/>
    <property type="match status" value="1"/>
</dbReference>
<evidence type="ECO:0000313" key="5">
    <source>
        <dbReference type="Proteomes" id="UP000046090"/>
    </source>
</evidence>
<keyword evidence="5" id="KW-1185">Reference proteome</keyword>
<evidence type="ECO:0000256" key="1">
    <source>
        <dbReference type="ARBA" id="ARBA00038283"/>
    </source>
</evidence>
<feature type="compositionally biased region" description="Low complexity" evidence="3">
    <location>
        <begin position="50"/>
        <end position="59"/>
    </location>
</feature>
<dbReference type="Pfam" id="PF01051">
    <property type="entry name" value="Rep3_N"/>
    <property type="match status" value="1"/>
</dbReference>
<feature type="coiled-coil region" evidence="2">
    <location>
        <begin position="401"/>
        <end position="437"/>
    </location>
</feature>
<dbReference type="EMBL" id="CDMK01000005">
    <property type="protein sequence ID" value="CRI35353.1"/>
    <property type="molecule type" value="Genomic_DNA"/>
</dbReference>
<dbReference type="InterPro" id="IPR036388">
    <property type="entry name" value="WH-like_DNA-bd_sf"/>
</dbReference>
<evidence type="ECO:0000313" key="4">
    <source>
        <dbReference type="EMBL" id="CRI35353.1"/>
    </source>
</evidence>
<protein>
    <submittedName>
        <fullName evidence="4">Uncharacterized protein</fullName>
    </submittedName>
</protein>
<accession>A0A0K2Y927</accession>
<evidence type="ECO:0000256" key="3">
    <source>
        <dbReference type="SAM" id="MobiDB-lite"/>
    </source>
</evidence>
<name>A0A0K2Y927_HELHE</name>
<comment type="similarity">
    <text evidence="1">Belongs to the initiator RepB protein family.</text>
</comment>
<dbReference type="GO" id="GO:0006270">
    <property type="term" value="P:DNA replication initiation"/>
    <property type="evidence" value="ECO:0007669"/>
    <property type="project" value="InterPro"/>
</dbReference>
<sequence>MAIQDQKQLLEDKIKKLQVLIETEADHAFKGILRQEKDVCFQKLLALTPTQNPQTPQENQKQKLSKESSLQTPTNAPQAQEQQTSKQQVIPQVENPQPVILLNQDTEQKQQVSTAQALRNVSKNAVLAKDLRIADPARVTLHNDIYKVNLGKLGAWESNLLFALFNRLKDQGDTCIRFEPHEVKEMIGTPKIDGDNLLRVVRTLWKNIRMANFWKIMRFVENGEELTEETNCFLFKHFTIVSDKTPKLRYIEVGINTPYFIHLLNNLSANFTSLQLKIFISLRSKYAKALYRLLVRFEDVKKHCMCEVLTYKSDFEGFKEFMGVSKSMQICMIEERVLKPACRELGVPIDEGYNPENPDRSLPYETIFYTKIKKGKGNKVVGITFHFMPHPHLDMQKAIMKRHTQNRFKDTMAQIQKEEKEKQEKKAREEVRSKRDHYNKQELKILNSFIGLSGPLFTKDFEYHFKSVKLLMVASFGGDNARLMGVFKINTTDHTDRSYAERLRSLNQAYLKFIPKGFPDCFIYFFEDHESLLREFVKRAK</sequence>
<dbReference type="InterPro" id="IPR036390">
    <property type="entry name" value="WH_DNA-bd_sf"/>
</dbReference>
<gene>
    <name evidence="4" type="ORF">HHE01_00170</name>
</gene>
<feature type="compositionally biased region" description="Polar residues" evidence="3">
    <location>
        <begin position="67"/>
        <end position="89"/>
    </location>
</feature>